<feature type="repeat" description="ANK" evidence="3">
    <location>
        <begin position="23"/>
        <end position="55"/>
    </location>
</feature>
<feature type="repeat" description="ANK" evidence="3">
    <location>
        <begin position="115"/>
        <end position="148"/>
    </location>
</feature>
<feature type="repeat" description="ANK" evidence="3">
    <location>
        <begin position="184"/>
        <end position="217"/>
    </location>
</feature>
<feature type="non-terminal residue" evidence="5">
    <location>
        <position position="797"/>
    </location>
</feature>
<feature type="region of interest" description="Disordered" evidence="4">
    <location>
        <begin position="448"/>
        <end position="472"/>
    </location>
</feature>
<gene>
    <name evidence="5" type="ORF">OFUS_LOCUS17098</name>
</gene>
<organism evidence="5 6">
    <name type="scientific">Owenia fusiformis</name>
    <name type="common">Polychaete worm</name>
    <dbReference type="NCBI Taxonomy" id="6347"/>
    <lineage>
        <taxon>Eukaryota</taxon>
        <taxon>Metazoa</taxon>
        <taxon>Spiralia</taxon>
        <taxon>Lophotrochozoa</taxon>
        <taxon>Annelida</taxon>
        <taxon>Polychaeta</taxon>
        <taxon>Sedentaria</taxon>
        <taxon>Canalipalpata</taxon>
        <taxon>Sabellida</taxon>
        <taxon>Oweniida</taxon>
        <taxon>Oweniidae</taxon>
        <taxon>Owenia</taxon>
    </lineage>
</organism>
<dbReference type="Proteomes" id="UP000749559">
    <property type="component" value="Unassembled WGS sequence"/>
</dbReference>
<keyword evidence="6" id="KW-1185">Reference proteome</keyword>
<feature type="repeat" description="ANK" evidence="3">
    <location>
        <begin position="150"/>
        <end position="183"/>
    </location>
</feature>
<dbReference type="PROSITE" id="PS50088">
    <property type="entry name" value="ANK_REPEAT"/>
    <property type="match status" value="5"/>
</dbReference>
<dbReference type="InterPro" id="IPR036770">
    <property type="entry name" value="Ankyrin_rpt-contain_sf"/>
</dbReference>
<dbReference type="AlphaFoldDB" id="A0A8S4PKK5"/>
<dbReference type="Gene3D" id="1.25.40.20">
    <property type="entry name" value="Ankyrin repeat-containing domain"/>
    <property type="match status" value="4"/>
</dbReference>
<dbReference type="InterPro" id="IPR002110">
    <property type="entry name" value="Ankyrin_rpt"/>
</dbReference>
<evidence type="ECO:0000256" key="2">
    <source>
        <dbReference type="ARBA" id="ARBA00023043"/>
    </source>
</evidence>
<dbReference type="OrthoDB" id="366390at2759"/>
<keyword evidence="2 3" id="KW-0040">ANK repeat</keyword>
<evidence type="ECO:0000256" key="4">
    <source>
        <dbReference type="SAM" id="MobiDB-lite"/>
    </source>
</evidence>
<dbReference type="SUPFAM" id="SSF48403">
    <property type="entry name" value="Ankyrin repeat"/>
    <property type="match status" value="1"/>
</dbReference>
<dbReference type="PROSITE" id="PS50297">
    <property type="entry name" value="ANK_REP_REGION"/>
    <property type="match status" value="4"/>
</dbReference>
<protein>
    <submittedName>
        <fullName evidence="5">Uncharacterized protein</fullName>
    </submittedName>
</protein>
<dbReference type="Pfam" id="PF12796">
    <property type="entry name" value="Ank_2"/>
    <property type="match status" value="3"/>
</dbReference>
<keyword evidence="1" id="KW-0677">Repeat</keyword>
<evidence type="ECO:0000313" key="5">
    <source>
        <dbReference type="EMBL" id="CAH1792076.1"/>
    </source>
</evidence>
<dbReference type="SMART" id="SM00248">
    <property type="entry name" value="ANK"/>
    <property type="match status" value="9"/>
</dbReference>
<dbReference type="PANTHER" id="PTHR24166">
    <property type="entry name" value="ROLLING PEBBLES, ISOFORM B"/>
    <property type="match status" value="1"/>
</dbReference>
<accession>A0A8S4PKK5</accession>
<dbReference type="EMBL" id="CAIIXF020000008">
    <property type="protein sequence ID" value="CAH1792076.1"/>
    <property type="molecule type" value="Genomic_DNA"/>
</dbReference>
<dbReference type="PANTHER" id="PTHR24166:SF48">
    <property type="entry name" value="PROTEIN VAPYRIN"/>
    <property type="match status" value="1"/>
</dbReference>
<evidence type="ECO:0000256" key="3">
    <source>
        <dbReference type="PROSITE-ProRule" id="PRU00023"/>
    </source>
</evidence>
<sequence length="797" mass="87598">KQKLECVKVLLGNGANPNTPDDKGRTALMFAVSCRQVECAELLIQCKADVNAKDAEGETPLLYAIGKQSLKCSTLLVKHGANVNQAKSAIKGYTDSNIPSFLINKGADVNQSDKDGKTLLMYASECPNKVELVDLLLKNGADIHAVCSVEGSTALMYAADVVPNEKTLKLLIEKGANVNARDKRNNTALIWAAMGVNTTDNARILIENGAEVDAINNDHYTALLLAIKQDVFLQAVQEKKLEFNIKDWTITGTCTTRVFRDHVMEMLHKFSDVLFGDNEFMKLLLDNNANANACDDNGETALIKSIKYQNMKAFYTLLRSAPDVNLADNNGCTPLMHTMLYMPHVMNFHMFTMAVALLRKGANRFTESNEGLTAEKIAKTKNISLGLWDKIRKMVDEFISQNPYHAIEKTPKCDKLYRNKEIEVDTGNKGWAFSGGDAEHKNLHTCDVVPGTVPETSEDTTTSQGESKNDGCAACHDDESSEICNLTGKEKRILLSLEEVHSFGTPPGHSRFTIYLNNTNDDETKGKIKEALPSHKFEFEGTDDQPESVSFGVAGASIGTPYKGTLGGCIKINQDDGNSIPFALTAHHVVKEVDKGGPVGIFTEDPQSGSVIWKPIGTLEYAIGLSPTESDVFQETTYDLALIKLHDQIKECGKCDFKPIDKKVVKSIKLVHKRGCMTNETIGKVLDYRFSGKINCELEVGVRKDVTILNAIKIIGINQKPFAVKGDSGSFVYFKENDKCYVIGMFYFLGITKDKKQVALAFPLCSAFKELAEKFPEFKGCKGFMACSGVICNTSAH</sequence>
<dbReference type="InterPro" id="IPR050889">
    <property type="entry name" value="Dendritic_Spine_Reg/Scaffold"/>
</dbReference>
<name>A0A8S4PKK5_OWEFU</name>
<evidence type="ECO:0000313" key="6">
    <source>
        <dbReference type="Proteomes" id="UP000749559"/>
    </source>
</evidence>
<comment type="caution">
    <text evidence="5">The sequence shown here is derived from an EMBL/GenBank/DDBJ whole genome shotgun (WGS) entry which is preliminary data.</text>
</comment>
<evidence type="ECO:0000256" key="1">
    <source>
        <dbReference type="ARBA" id="ARBA00022737"/>
    </source>
</evidence>
<reference evidence="5" key="1">
    <citation type="submission" date="2022-03" db="EMBL/GenBank/DDBJ databases">
        <authorList>
            <person name="Martin C."/>
        </authorList>
    </citation>
    <scope>NUCLEOTIDE SEQUENCE</scope>
</reference>
<feature type="repeat" description="ANK" evidence="3">
    <location>
        <begin position="56"/>
        <end position="88"/>
    </location>
</feature>
<proteinExistence type="predicted"/>